<dbReference type="AlphaFoldDB" id="A0A3Q0QTF1"/>
<dbReference type="Ensembl" id="ENSACIT00000002912.1">
    <property type="protein sequence ID" value="ENSACIP00000002814.1"/>
    <property type="gene ID" value="ENSACIG00000002271.1"/>
</dbReference>
<evidence type="ECO:0000259" key="2">
    <source>
        <dbReference type="Pfam" id="PF15017"/>
    </source>
</evidence>
<proteinExistence type="predicted"/>
<sequence>MAKRRAEDTLLHDSPSKRCYRSLCAVDMQVESMVPSRGVSPPSLLALLGTRCRKRSCYFDEEETAFYPKTPHCDARKRAPSVSAVQTSGSFQDRRSFNTVTGTQKRPREDSVDPETVTKANDKADEDKNTEDCTYNSFQYWRVPLPELDLSLLEDANDHSKTKDKLKASADTDLESLGGFLWYFGACHVPADYM</sequence>
<feature type="region of interest" description="Disordered" evidence="1">
    <location>
        <begin position="84"/>
        <end position="129"/>
    </location>
</feature>
<organism evidence="3 4">
    <name type="scientific">Amphilophus citrinellus</name>
    <name type="common">Midas cichlid</name>
    <name type="synonym">Cichlasoma citrinellum</name>
    <dbReference type="NCBI Taxonomy" id="61819"/>
    <lineage>
        <taxon>Eukaryota</taxon>
        <taxon>Metazoa</taxon>
        <taxon>Chordata</taxon>
        <taxon>Craniata</taxon>
        <taxon>Vertebrata</taxon>
        <taxon>Euteleostomi</taxon>
        <taxon>Actinopterygii</taxon>
        <taxon>Neopterygii</taxon>
        <taxon>Teleostei</taxon>
        <taxon>Neoteleostei</taxon>
        <taxon>Acanthomorphata</taxon>
        <taxon>Ovalentaria</taxon>
        <taxon>Cichlomorphae</taxon>
        <taxon>Cichliformes</taxon>
        <taxon>Cichlidae</taxon>
        <taxon>New World cichlids</taxon>
        <taxon>Cichlasomatinae</taxon>
        <taxon>Heroini</taxon>
        <taxon>Amphilophus</taxon>
    </lineage>
</organism>
<reference evidence="3" key="1">
    <citation type="submission" date="2025-08" db="UniProtKB">
        <authorList>
            <consortium name="Ensembl"/>
        </authorList>
    </citation>
    <scope>IDENTIFICATION</scope>
</reference>
<dbReference type="OMA" id="RCRKRPH"/>
<feature type="compositionally biased region" description="Polar residues" evidence="1">
    <location>
        <begin position="84"/>
        <end position="104"/>
    </location>
</feature>
<accession>A0A3Q0QTF1</accession>
<reference evidence="3" key="2">
    <citation type="submission" date="2025-09" db="UniProtKB">
        <authorList>
            <consortium name="Ensembl"/>
        </authorList>
    </citation>
    <scope>IDENTIFICATION</scope>
</reference>
<evidence type="ECO:0000313" key="4">
    <source>
        <dbReference type="Proteomes" id="UP000261340"/>
    </source>
</evidence>
<protein>
    <recommendedName>
        <fullName evidence="2">Putative WW-binding domain-containing protein</fullName>
    </recommendedName>
</protein>
<dbReference type="InterPro" id="IPR033461">
    <property type="entry name" value="WRNPLPNID"/>
</dbReference>
<feature type="domain" description="Putative WW-binding" evidence="2">
    <location>
        <begin position="135"/>
        <end position="161"/>
    </location>
</feature>
<dbReference type="Proteomes" id="UP000261340">
    <property type="component" value="Unplaced"/>
</dbReference>
<feature type="compositionally biased region" description="Basic and acidic residues" evidence="1">
    <location>
        <begin position="120"/>
        <end position="129"/>
    </location>
</feature>
<evidence type="ECO:0000256" key="1">
    <source>
        <dbReference type="SAM" id="MobiDB-lite"/>
    </source>
</evidence>
<evidence type="ECO:0000313" key="3">
    <source>
        <dbReference type="Ensembl" id="ENSACIP00000002814.1"/>
    </source>
</evidence>
<dbReference type="GeneTree" id="ENSGT00530000067091"/>
<dbReference type="Pfam" id="PF15017">
    <property type="entry name" value="WRNPLPNID"/>
    <property type="match status" value="1"/>
</dbReference>
<keyword evidence="4" id="KW-1185">Reference proteome</keyword>
<name>A0A3Q0QTF1_AMPCI</name>